<dbReference type="SUPFAM" id="SSF52058">
    <property type="entry name" value="L domain-like"/>
    <property type="match status" value="1"/>
</dbReference>
<feature type="compositionally biased region" description="Polar residues" evidence="9">
    <location>
        <begin position="2647"/>
        <end position="2659"/>
    </location>
</feature>
<feature type="compositionally biased region" description="Polar residues" evidence="9">
    <location>
        <begin position="2871"/>
        <end position="2883"/>
    </location>
</feature>
<feature type="compositionally biased region" description="Polar residues" evidence="9">
    <location>
        <begin position="1566"/>
        <end position="1579"/>
    </location>
</feature>
<feature type="compositionally biased region" description="Polar residues" evidence="9">
    <location>
        <begin position="1638"/>
        <end position="1649"/>
    </location>
</feature>
<dbReference type="Proteomes" id="UP000036987">
    <property type="component" value="Unassembled WGS sequence"/>
</dbReference>
<feature type="region of interest" description="Disordered" evidence="9">
    <location>
        <begin position="429"/>
        <end position="456"/>
    </location>
</feature>
<dbReference type="EMBL" id="LFYR01001430">
    <property type="protein sequence ID" value="KMZ61742.1"/>
    <property type="molecule type" value="Genomic_DNA"/>
</dbReference>
<feature type="compositionally biased region" description="Polar residues" evidence="9">
    <location>
        <begin position="2089"/>
        <end position="2124"/>
    </location>
</feature>
<dbReference type="Pfam" id="PF00560">
    <property type="entry name" value="LRR_1"/>
    <property type="match status" value="1"/>
</dbReference>
<feature type="compositionally biased region" description="Basic and acidic residues" evidence="9">
    <location>
        <begin position="2513"/>
        <end position="2525"/>
    </location>
</feature>
<feature type="region of interest" description="Disordered" evidence="9">
    <location>
        <begin position="481"/>
        <end position="567"/>
    </location>
</feature>
<dbReference type="InterPro" id="IPR051582">
    <property type="entry name" value="LRR_extensin-like_regulator"/>
</dbReference>
<feature type="compositionally biased region" description="Polar residues" evidence="9">
    <location>
        <begin position="2569"/>
        <end position="2609"/>
    </location>
</feature>
<feature type="chain" id="PRO_5005527314" description="Cell wall hydroxyproline-rich glycoprotein" evidence="10">
    <location>
        <begin position="21"/>
        <end position="2921"/>
    </location>
</feature>
<comment type="caution">
    <text evidence="11">The sequence shown here is derived from an EMBL/GenBank/DDBJ whole genome shotgun (WGS) entry which is preliminary data.</text>
</comment>
<feature type="compositionally biased region" description="Polar residues" evidence="9">
    <location>
        <begin position="2382"/>
        <end position="2392"/>
    </location>
</feature>
<feature type="compositionally biased region" description="Polar residues" evidence="9">
    <location>
        <begin position="1387"/>
        <end position="1433"/>
    </location>
</feature>
<keyword evidence="6" id="KW-0325">Glycoprotein</keyword>
<feature type="compositionally biased region" description="Polar residues" evidence="9">
    <location>
        <begin position="2770"/>
        <end position="2781"/>
    </location>
</feature>
<dbReference type="PANTHER" id="PTHR32093:SF158">
    <property type="entry name" value="LRR EXTENSIN-LIKE PROTEIN, PUTATIVE-RELATED"/>
    <property type="match status" value="1"/>
</dbReference>
<feature type="compositionally biased region" description="Polar residues" evidence="9">
    <location>
        <begin position="2133"/>
        <end position="2142"/>
    </location>
</feature>
<feature type="compositionally biased region" description="Polar residues" evidence="9">
    <location>
        <begin position="2844"/>
        <end position="2855"/>
    </location>
</feature>
<feature type="compositionally biased region" description="Polar residues" evidence="9">
    <location>
        <begin position="2495"/>
        <end position="2505"/>
    </location>
</feature>
<dbReference type="STRING" id="29655.A0A0K9P0I8"/>
<feature type="compositionally biased region" description="Polar residues" evidence="9">
    <location>
        <begin position="2740"/>
        <end position="2760"/>
    </location>
</feature>
<feature type="compositionally biased region" description="Polar residues" evidence="9">
    <location>
        <begin position="1302"/>
        <end position="1338"/>
    </location>
</feature>
<feature type="compositionally biased region" description="Polar residues" evidence="9">
    <location>
        <begin position="2004"/>
        <end position="2020"/>
    </location>
</feature>
<feature type="compositionally biased region" description="Polar residues" evidence="9">
    <location>
        <begin position="2691"/>
        <end position="2705"/>
    </location>
</feature>
<feature type="compositionally biased region" description="Polar residues" evidence="9">
    <location>
        <begin position="2625"/>
        <end position="2639"/>
    </location>
</feature>
<proteinExistence type="predicted"/>
<evidence type="ECO:0000256" key="4">
    <source>
        <dbReference type="ARBA" id="ARBA00022729"/>
    </source>
</evidence>
<keyword evidence="7" id="KW-0379">Hydroxylation</keyword>
<feature type="compositionally biased region" description="Polar residues" evidence="9">
    <location>
        <begin position="1843"/>
        <end position="1852"/>
    </location>
</feature>
<evidence type="ECO:0000256" key="8">
    <source>
        <dbReference type="ARBA" id="ARBA00041871"/>
    </source>
</evidence>
<reference evidence="12" key="1">
    <citation type="journal article" date="2016" name="Nature">
        <title>The genome of the seagrass Zostera marina reveals angiosperm adaptation to the sea.</title>
        <authorList>
            <person name="Olsen J.L."/>
            <person name="Rouze P."/>
            <person name="Verhelst B."/>
            <person name="Lin Y.-C."/>
            <person name="Bayer T."/>
            <person name="Collen J."/>
            <person name="Dattolo E."/>
            <person name="De Paoli E."/>
            <person name="Dittami S."/>
            <person name="Maumus F."/>
            <person name="Michel G."/>
            <person name="Kersting A."/>
            <person name="Lauritano C."/>
            <person name="Lohaus R."/>
            <person name="Toepel M."/>
            <person name="Tonon T."/>
            <person name="Vanneste K."/>
            <person name="Amirebrahimi M."/>
            <person name="Brakel J."/>
            <person name="Bostroem C."/>
            <person name="Chovatia M."/>
            <person name="Grimwood J."/>
            <person name="Jenkins J.W."/>
            <person name="Jueterbock A."/>
            <person name="Mraz A."/>
            <person name="Stam W.T."/>
            <person name="Tice H."/>
            <person name="Bornberg-Bauer E."/>
            <person name="Green P.J."/>
            <person name="Pearson G.A."/>
            <person name="Procaccini G."/>
            <person name="Duarte C.M."/>
            <person name="Schmutz J."/>
            <person name="Reusch T.B.H."/>
            <person name="Van de Peer Y."/>
        </authorList>
    </citation>
    <scope>NUCLEOTIDE SEQUENCE [LARGE SCALE GENOMIC DNA]</scope>
    <source>
        <strain evidence="12">cv. Finnish</strain>
    </source>
</reference>
<feature type="compositionally biased region" description="Polar residues" evidence="9">
    <location>
        <begin position="1815"/>
        <end position="1827"/>
    </location>
</feature>
<keyword evidence="12" id="KW-1185">Reference proteome</keyword>
<feature type="region of interest" description="Disordered" evidence="9">
    <location>
        <begin position="745"/>
        <end position="850"/>
    </location>
</feature>
<feature type="compositionally biased region" description="Polar residues" evidence="9">
    <location>
        <begin position="1247"/>
        <end position="1262"/>
    </location>
</feature>
<dbReference type="OMA" id="AYQNHEM"/>
<evidence type="ECO:0000313" key="11">
    <source>
        <dbReference type="EMBL" id="KMZ61742.1"/>
    </source>
</evidence>
<feature type="compositionally biased region" description="Polar residues" evidence="9">
    <location>
        <begin position="1590"/>
        <end position="1604"/>
    </location>
</feature>
<feature type="signal peptide" evidence="10">
    <location>
        <begin position="1"/>
        <end position="20"/>
    </location>
</feature>
<feature type="compositionally biased region" description="Basic and acidic residues" evidence="9">
    <location>
        <begin position="823"/>
        <end position="838"/>
    </location>
</feature>
<feature type="compositionally biased region" description="Polar residues" evidence="9">
    <location>
        <begin position="2544"/>
        <end position="2560"/>
    </location>
</feature>
<dbReference type="InterPro" id="IPR032675">
    <property type="entry name" value="LRR_dom_sf"/>
</dbReference>
<dbReference type="PANTHER" id="PTHR32093">
    <property type="entry name" value="LEUCINE-RICH REPEAT EXTENSIN-LIKE PROTEIN 3-RELATED"/>
    <property type="match status" value="1"/>
</dbReference>
<feature type="compositionally biased region" description="Polar residues" evidence="9">
    <location>
        <begin position="2177"/>
        <end position="2187"/>
    </location>
</feature>
<feature type="compositionally biased region" description="Polar residues" evidence="9">
    <location>
        <begin position="1122"/>
        <end position="1149"/>
    </location>
</feature>
<feature type="compositionally biased region" description="Polar residues" evidence="9">
    <location>
        <begin position="1027"/>
        <end position="1041"/>
    </location>
</feature>
<evidence type="ECO:0000256" key="6">
    <source>
        <dbReference type="ARBA" id="ARBA00023180"/>
    </source>
</evidence>
<feature type="compositionally biased region" description="Polar residues" evidence="9">
    <location>
        <begin position="1474"/>
        <end position="1494"/>
    </location>
</feature>
<feature type="region of interest" description="Disordered" evidence="9">
    <location>
        <begin position="865"/>
        <end position="945"/>
    </location>
</feature>
<feature type="compositionally biased region" description="Polar residues" evidence="9">
    <location>
        <begin position="867"/>
        <end position="880"/>
    </location>
</feature>
<feature type="compositionally biased region" description="Basic and acidic residues" evidence="9">
    <location>
        <begin position="508"/>
        <end position="522"/>
    </location>
</feature>
<feature type="compositionally biased region" description="Polar residues" evidence="9">
    <location>
        <begin position="1862"/>
        <end position="1881"/>
    </location>
</feature>
<feature type="compositionally biased region" description="Polar residues" evidence="9">
    <location>
        <begin position="1269"/>
        <end position="1278"/>
    </location>
</feature>
<feature type="region of interest" description="Disordered" evidence="9">
    <location>
        <begin position="991"/>
        <end position="2906"/>
    </location>
</feature>
<feature type="compositionally biased region" description="Polar residues" evidence="9">
    <location>
        <begin position="2721"/>
        <end position="2732"/>
    </location>
</feature>
<feature type="compositionally biased region" description="Low complexity" evidence="9">
    <location>
        <begin position="2306"/>
        <end position="2316"/>
    </location>
</feature>
<gene>
    <name evidence="11" type="ORF">ZOSMA_4G00260</name>
</gene>
<evidence type="ECO:0000313" key="12">
    <source>
        <dbReference type="Proteomes" id="UP000036987"/>
    </source>
</evidence>
<feature type="compositionally biased region" description="Polar residues" evidence="9">
    <location>
        <begin position="1358"/>
        <end position="1378"/>
    </location>
</feature>
<evidence type="ECO:0000256" key="5">
    <source>
        <dbReference type="ARBA" id="ARBA00022737"/>
    </source>
</evidence>
<feature type="compositionally biased region" description="Polar residues" evidence="9">
    <location>
        <begin position="2202"/>
        <end position="2216"/>
    </location>
</feature>
<evidence type="ECO:0000256" key="7">
    <source>
        <dbReference type="ARBA" id="ARBA00023278"/>
    </source>
</evidence>
<sequence length="2921" mass="316520">MGRLKLLFLLLSSFINFTTSLSDHQVASIAHRQMQDLPEGGDIPEDFVFDIEIHVSFKSERLKKAYIALQAWKKAIFSDPHNFTGNWNGPELCLYRGVFCAKALDEPNLDVVAGIDLNHGDIAGYLPVHLGLLSDIALFHVNTNRFCGIIPKSFRRLHMLHEFDVSNNRFVGPFPEPVLQMQSVKFIDLRYNNFEGEIPPMVFEKKLDALFINNNRFVGNIPQNLGESSISVAMFGNNQLTGCIPKSIGNMVETLDEFILLNNQISGCLPMEMGMLRNTSVIDVSKNNLIGPLSPNNFVGLRKLEELNVGHNTFTGYVPSEICKLPLISNFTFSHNYFKEEAPECKPSASSSSDTTTVFDDIGNCIPGLPQQKSTKMCELITANPVDCQKLNCSSNSLPLSMVHKDQTLMGPIGAQRITSTNDVGLVTPILHLSPKSPPKDEHSSNTPNGSPWLTHKVEATSITPTPESKENMETPIETPLVSEPQQENMASPPLESPRQTPKSDVGLMERKHPPSTLEHEGTFNIPVEPPLPIKSKGPVKQTKRTPSTPEREETTNIPIKAPLVAPIPIERKHSSISTPKNEGVLNTQVEAPLISIINGPVEQIKRPPSTPESEETIDIPIEAPQTIPGPIEQKDSPTLISRHRGIHNNPVEAPSSIDFILPLNKTRQPSSTPEWEETIDIPIETPLVAPIQIERKHSPIPTPKNGGTLNTKVEAPLISAITGPMKQIKRPPSIPEREETIDIPIESPQMTPSPIEQKHIPSSTPQHGKTLNTLPSSISNNGENMESPIGSPFATSTNDANSNGRTIKNVESPIGSHWATLKNDENTVGRIPKHEGPLEIPVGAPWSTPNIGKTTSSIELHPKDITSPQIKSHWSTPKNNENHVEQKSPSSATHQLGGIPNTPVKVYSPKVSKENNPLIQPQTSKPVHEENVESPIGSPWKTPINNANLERRQKYKGSLEIPIGAPWSTPKIGKTTPSLKTHKEDMIFSQIGSPLPRPKNNEDHVGHKSSSSTTHQHEGISKTPVKKSNANDQLTQSQTSKPEDEKILNSPIGSPMETSTNDVDLVGRTPKHEVPLETPIGAPWSTPEIGKKTPSLESQKEHVISSLIGSSWETKNDNENQDGQKTPSSTPQQHGMASKTITEVQSSNKHNENGPLIHPPSLTLNNEENEESPIGSPLATPINKQNQVKRTPEDEVSLKTPATTSWSTPEIGKLIPSLKPQHKGMPSPQTRSPWPIQENNEDQVRQKSSSTTQQHIESPTTPLEVHSPMTSKENNMIQLHPPSMTPGLEKSIEIPIGSPWATPTNDVNSIRRSPNNEGSLKTPTNASSSPTNENSELVQPHPLPSSADHKENVWSPIGSNWKTSTNDVNSVGRSPNNEGPLKKQISVPSSSPEVGKSQQEEISSPQTESPWTTPKNNKNIVGQKSPSTTQQLGAPLEVHSPKTPNENGVSVQPHTPSSLPNHEKNVEDFIGSPLSTPTNEAGSIGKSPNNGDTSEIPIGAPSLTPNFGKSIPSLKPQQEEMSAPQTESSWQTPKNNENQNKPKGPTTKEQHVELPKITLEGHSPKTPNENGVSVQPHPSLSHDHEESVESSIGSSFATPTNEASFVRRPPNNEGHLQIPSGAPSSTIEIGKSIPSLEPQQEDITSPETRSPHVTPKNNENQIKRNGQKITQRHVEMPKKTSKSHFSNTPNENSTSVQPHTPSSSPDHEETMESPIGSPFATQTNEESFIRRSPNKSHFQTPSGAPSLIPEIGKSNPSLKPQKEDNASPQIRSPWPTSKNNENELKRKGQTTTQQHNESPKTPLEGHSPKALNENRASVQPHTPSTSPDHEENVESFIGSPMETPTNKTSIVRRSPNKEHTLQTPSGAPSSTTEISKTIPSLESHKEDMVSPQTGSSGPTQINNENQIKRKGKTKTQEFVGSPNTPLEVHSPNEPNENGALVQPHTTSSSSDHEETVENPSGSARATPTNKASFVGRSPNNEGHLQTPSGAPSSTPENGKSIPSLKSQQEDMASPQTGSPLLTPKNNEHRVKRKGQTKTQHVGSPKSPLEGQSSNEPNENGSSFQPHITSSSPDHEVSVESPPDFVRETPTNEASFIGRSPNNENHLTTSSGAPSPTPAISKSIPSLEPQQEDMATQHTGSPQLKPKNNENRVKRKGQTTTQHVRSPKTPLEGHSPNAPNENGSSFQPHAASSPPDHEVSVESPSGSGRETPTNEASFVGRSPNNEDHLRSSSGAPSTTPSIGKSIPSLEPQQEDMTTPHTGSPRPKPKNNENRVKRNGQTTTQHFRSPKTPLEGHSPNAPNENGSSFQPHSPSSSIDHEENVESPSGSSRETPTNEASFIGRSPNNDDHLKTSIRAPSLITENGKSIPSLEPQQEDMASPQIGSPLSTPTNNEKRVKRKGQTTTQQHVGSPNSPLERLSPKAPNENGSSFPPHTSSSSPDLEISVESPTSSIRATPTNEASFIGKSPNNKDHFKTSSGAPMPTLAIGKSIPSLKPQQEDVTSPKTGFPRLTPKNDHNHVNRKDQTPMQHVGSSKTPLEGHSPNAPNENGKSFQPHTPSSAPGHEKNVDSPTVSSMTTLTNESSFIGRSPNNEVHLKTSSGAPSSTPTIGKSFPSLKPQQEDMASPQTGSPRLTPTNNENRIKRKGQTTTQHVGSQNSPLEGHRANAPSENGKSFKPNSPTSSPGHEESVESPSASARETPTNEASFIGRSPNNNEDHLKTSSGAPSSTPTIGKSIPSLEPQQENMASPQTGSPLPTPTNNEKRVKRKGQTTTQHVRSPSSPLEGHSPNAPNENGSSFQPHSPSSSPDHEESVESPLGSARETPTNEASFIGRSPNNNEDHLKTSSGAPSSTPTIGKSIPSLEPQQEEMASPQTGSPLPTPTNIEKRVKRKGQTTTQHVPLGKHLQTKQVSLEDHQIMKII</sequence>
<feature type="compositionally biased region" description="Polar residues" evidence="9">
    <location>
        <begin position="1767"/>
        <end position="1780"/>
    </location>
</feature>
<feature type="compositionally biased region" description="Polar residues" evidence="9">
    <location>
        <begin position="1516"/>
        <end position="1542"/>
    </location>
</feature>
<organism evidence="11 12">
    <name type="scientific">Zostera marina</name>
    <name type="common">Eelgrass</name>
    <dbReference type="NCBI Taxonomy" id="29655"/>
    <lineage>
        <taxon>Eukaryota</taxon>
        <taxon>Viridiplantae</taxon>
        <taxon>Streptophyta</taxon>
        <taxon>Embryophyta</taxon>
        <taxon>Tracheophyta</taxon>
        <taxon>Spermatophyta</taxon>
        <taxon>Magnoliopsida</taxon>
        <taxon>Liliopsida</taxon>
        <taxon>Zosteraceae</taxon>
        <taxon>Zostera</taxon>
    </lineage>
</organism>
<feature type="region of interest" description="Disordered" evidence="9">
    <location>
        <begin position="601"/>
        <end position="637"/>
    </location>
</feature>
<feature type="compositionally biased region" description="Polar residues" evidence="9">
    <location>
        <begin position="915"/>
        <end position="926"/>
    </location>
</feature>
<feature type="compositionally biased region" description="Polar residues" evidence="9">
    <location>
        <begin position="2447"/>
        <end position="2461"/>
    </location>
</feature>
<keyword evidence="3" id="KW-0964">Secreted</keyword>
<protein>
    <recommendedName>
        <fullName evidence="8">Cell wall hydroxyproline-rich glycoprotein</fullName>
    </recommendedName>
</protein>
<feature type="compositionally biased region" description="Polar residues" evidence="9">
    <location>
        <begin position="1891"/>
        <end position="1906"/>
    </location>
</feature>
<accession>A0A0K9P0I8</accession>
<feature type="compositionally biased region" description="Polar residues" evidence="9">
    <location>
        <begin position="1958"/>
        <end position="1998"/>
    </location>
</feature>
<feature type="compositionally biased region" description="Polar residues" evidence="9">
    <location>
        <begin position="2050"/>
        <end position="2072"/>
    </location>
</feature>
<name>A0A0K9P0I8_ZOSMR</name>
<feature type="compositionally biased region" description="Polar residues" evidence="9">
    <location>
        <begin position="2668"/>
        <end position="2684"/>
    </location>
</feature>
<feature type="compositionally biased region" description="Polar residues" evidence="9">
    <location>
        <begin position="794"/>
        <end position="807"/>
    </location>
</feature>
<feature type="compositionally biased region" description="Polar residues" evidence="9">
    <location>
        <begin position="2231"/>
        <end position="2242"/>
    </location>
</feature>
<feature type="compositionally biased region" description="Low complexity" evidence="9">
    <location>
        <begin position="2429"/>
        <end position="2440"/>
    </location>
</feature>
<feature type="compositionally biased region" description="Polar residues" evidence="9">
    <location>
        <begin position="749"/>
        <end position="785"/>
    </location>
</feature>
<feature type="compositionally biased region" description="Polar residues" evidence="9">
    <location>
        <begin position="1656"/>
        <end position="1670"/>
    </location>
</feature>
<feature type="compositionally biased region" description="Polar residues" evidence="9">
    <location>
        <begin position="2402"/>
        <end position="2414"/>
    </location>
</feature>
<evidence type="ECO:0000256" key="9">
    <source>
        <dbReference type="SAM" id="MobiDB-lite"/>
    </source>
</evidence>
<keyword evidence="2" id="KW-0134">Cell wall</keyword>
<dbReference type="Gene3D" id="3.80.10.10">
    <property type="entry name" value="Ribonuclease Inhibitor"/>
    <property type="match status" value="1"/>
</dbReference>
<keyword evidence="4 10" id="KW-0732">Signal</keyword>
<evidence type="ECO:0000256" key="2">
    <source>
        <dbReference type="ARBA" id="ARBA00022512"/>
    </source>
</evidence>
<comment type="subcellular location">
    <subcellularLocation>
        <location evidence="1">Secreted</location>
        <location evidence="1">Cell wall</location>
    </subcellularLocation>
</comment>
<keyword evidence="5" id="KW-0677">Repeat</keyword>
<feature type="compositionally biased region" description="Polar residues" evidence="9">
    <location>
        <begin position="1684"/>
        <end position="1705"/>
    </location>
</feature>
<feature type="compositionally biased region" description="Polar residues" evidence="9">
    <location>
        <begin position="2250"/>
        <end position="2261"/>
    </location>
</feature>
<dbReference type="FunFam" id="3.80.10.10:FF:000224">
    <property type="entry name" value="Leucine-rich repeat extensin-like protein 1"/>
    <property type="match status" value="1"/>
</dbReference>
<feature type="compositionally biased region" description="Low complexity" evidence="9">
    <location>
        <begin position="2796"/>
        <end position="2806"/>
    </location>
</feature>
<feature type="compositionally biased region" description="Polar residues" evidence="9">
    <location>
        <begin position="2324"/>
        <end position="2338"/>
    </location>
</feature>
<evidence type="ECO:0000256" key="10">
    <source>
        <dbReference type="SAM" id="SignalP"/>
    </source>
</evidence>
<dbReference type="InterPro" id="IPR001611">
    <property type="entry name" value="Leu-rich_rpt"/>
</dbReference>
<evidence type="ECO:0000256" key="1">
    <source>
        <dbReference type="ARBA" id="ARBA00004191"/>
    </source>
</evidence>
<feature type="compositionally biased region" description="Polar residues" evidence="9">
    <location>
        <begin position="1443"/>
        <end position="1461"/>
    </location>
</feature>
<feature type="compositionally biased region" description="Polar residues" evidence="9">
    <location>
        <begin position="2526"/>
        <end position="2536"/>
    </location>
</feature>
<evidence type="ECO:0000256" key="3">
    <source>
        <dbReference type="ARBA" id="ARBA00022525"/>
    </source>
</evidence>